<dbReference type="SUPFAM" id="SSF52402">
    <property type="entry name" value="Adenine nucleotide alpha hydrolases-like"/>
    <property type="match status" value="1"/>
</dbReference>
<dbReference type="STRING" id="190974.SAMN05216439_0342"/>
<dbReference type="RefSeq" id="WP_069575041.1">
    <property type="nucleotide sequence ID" value="NZ_FOAK01000014.1"/>
</dbReference>
<keyword evidence="2" id="KW-0547">Nucleotide-binding</keyword>
<accession>A0A1H7P6N5</accession>
<dbReference type="InterPro" id="IPR014729">
    <property type="entry name" value="Rossmann-like_a/b/a_fold"/>
</dbReference>
<evidence type="ECO:0000313" key="2">
    <source>
        <dbReference type="EMBL" id="SEL31500.1"/>
    </source>
</evidence>
<dbReference type="PANTHER" id="PTHR12196:SF2">
    <property type="entry name" value="DIPHTHINE--AMMONIA LIGASE"/>
    <property type="match status" value="1"/>
</dbReference>
<dbReference type="EMBL" id="FOAK01000014">
    <property type="protein sequence ID" value="SEL31500.1"/>
    <property type="molecule type" value="Genomic_DNA"/>
</dbReference>
<proteinExistence type="predicted"/>
<dbReference type="NCBIfam" id="TIGR00290">
    <property type="entry name" value="MJ0570_dom"/>
    <property type="match status" value="1"/>
</dbReference>
<dbReference type="InterPro" id="IPR030662">
    <property type="entry name" value="DPH6/MJ0570"/>
</dbReference>
<dbReference type="InterPro" id="IPR022427">
    <property type="entry name" value="MJ0570_ATP-bd"/>
</dbReference>
<dbReference type="NCBIfam" id="TIGR03679">
    <property type="entry name" value="arCOG00187"/>
    <property type="match status" value="1"/>
</dbReference>
<dbReference type="InterPro" id="IPR002761">
    <property type="entry name" value="Diphthami_syn_dom"/>
</dbReference>
<name>A0A1H7P6N5_9EURY</name>
<dbReference type="GO" id="GO:0005524">
    <property type="term" value="F:ATP binding"/>
    <property type="evidence" value="ECO:0007669"/>
    <property type="project" value="UniProtKB-KW"/>
</dbReference>
<dbReference type="PANTHER" id="PTHR12196">
    <property type="entry name" value="DOMAIN OF UNKNOWN FUNCTION 71 DUF71 -CONTAINING PROTEIN"/>
    <property type="match status" value="1"/>
</dbReference>
<dbReference type="InterPro" id="IPR005237">
    <property type="entry name" value="MJ0570"/>
</dbReference>
<dbReference type="Proteomes" id="UP000199506">
    <property type="component" value="Unassembled WGS sequence"/>
</dbReference>
<dbReference type="CDD" id="cd01994">
    <property type="entry name" value="AANH_PF0828-like"/>
    <property type="match status" value="1"/>
</dbReference>
<dbReference type="Gene3D" id="3.90.1490.10">
    <property type="entry name" value="putative n-type atp pyrophosphatase, domain 2"/>
    <property type="match status" value="1"/>
</dbReference>
<dbReference type="Pfam" id="PF01902">
    <property type="entry name" value="Diphthami_syn_2"/>
    <property type="match status" value="1"/>
</dbReference>
<keyword evidence="2" id="KW-0067">ATP-binding</keyword>
<dbReference type="PIRSF" id="PIRSF039123">
    <property type="entry name" value="Diphthamide_synthase"/>
    <property type="match status" value="1"/>
</dbReference>
<feature type="domain" description="Diphthamide synthase" evidence="1">
    <location>
        <begin position="1"/>
        <end position="221"/>
    </location>
</feature>
<dbReference type="NCBIfam" id="TIGR00289">
    <property type="entry name" value="TIGR00289 family protein"/>
    <property type="match status" value="1"/>
</dbReference>
<dbReference type="AlphaFoldDB" id="A0A1H7P6N5"/>
<protein>
    <submittedName>
        <fullName evidence="2">Metal-binding-domain/4Fe-4S-binding-domain containing ABC transporter, ATP-binding protein</fullName>
    </submittedName>
</protein>
<dbReference type="Gene3D" id="3.40.50.620">
    <property type="entry name" value="HUPs"/>
    <property type="match status" value="1"/>
</dbReference>
<dbReference type="GO" id="GO:0017178">
    <property type="term" value="F:diphthine-ammonia ligase activity"/>
    <property type="evidence" value="ECO:0007669"/>
    <property type="project" value="TreeGrafter"/>
</dbReference>
<evidence type="ECO:0000313" key="3">
    <source>
        <dbReference type="Proteomes" id="UP000199506"/>
    </source>
</evidence>
<dbReference type="GO" id="GO:0017183">
    <property type="term" value="P:protein histidyl modification to diphthamide"/>
    <property type="evidence" value="ECO:0007669"/>
    <property type="project" value="TreeGrafter"/>
</dbReference>
<gene>
    <name evidence="2" type="ORF">SAMN05216439_0342</name>
</gene>
<evidence type="ECO:0000259" key="1">
    <source>
        <dbReference type="Pfam" id="PF01902"/>
    </source>
</evidence>
<sequence length="229" mass="26179">MNVAVLFSGGKDSTMALYNALDSKEDVKYLLSMKSRNDESYMFHVPNIHLTDLLSQAFDIPIMSVETDGIKEDELKDLKQAFENLKDLGVEAIYTGALYSQYQKSRIEQLCDEVGLVAISPYWHVDELEYMRKIVSLGFKIIISGVAAWGLDESWLGRIIDDETIDELMEIHEKYHVDLAFEGGEAETLAIDGPIFKKRIKILKYKKEWHNDSGVYIIEDAVLEEKMNL</sequence>
<organism evidence="2 3">
    <name type="scientific">Methanobrevibacter gottschalkii</name>
    <dbReference type="NCBI Taxonomy" id="190974"/>
    <lineage>
        <taxon>Archaea</taxon>
        <taxon>Methanobacteriati</taxon>
        <taxon>Methanobacteriota</taxon>
        <taxon>Methanomada group</taxon>
        <taxon>Methanobacteria</taxon>
        <taxon>Methanobacteriales</taxon>
        <taxon>Methanobacteriaceae</taxon>
        <taxon>Methanobrevibacter</taxon>
    </lineage>
</organism>
<dbReference type="OrthoDB" id="372052at2157"/>
<reference evidence="2 3" key="1">
    <citation type="submission" date="2016-10" db="EMBL/GenBank/DDBJ databases">
        <authorList>
            <person name="de Groot N.N."/>
        </authorList>
    </citation>
    <scope>NUCLEOTIDE SEQUENCE [LARGE SCALE GENOMIC DNA]</scope>
    <source>
        <strain evidence="2 3">DSM 11978</strain>
    </source>
</reference>